<organism evidence="1 2">
    <name type="scientific">Desulfofundulus thermosubterraneus DSM 16057</name>
    <dbReference type="NCBI Taxonomy" id="1121432"/>
    <lineage>
        <taxon>Bacteria</taxon>
        <taxon>Bacillati</taxon>
        <taxon>Bacillota</taxon>
        <taxon>Clostridia</taxon>
        <taxon>Eubacteriales</taxon>
        <taxon>Peptococcaceae</taxon>
        <taxon>Desulfofundulus</taxon>
    </lineage>
</organism>
<keyword evidence="2" id="KW-1185">Reference proteome</keyword>
<accession>A0A1M6FGX5</accession>
<protein>
    <submittedName>
        <fullName evidence="1">Uncharacterized protein</fullName>
    </submittedName>
</protein>
<evidence type="ECO:0000313" key="2">
    <source>
        <dbReference type="Proteomes" id="UP000184529"/>
    </source>
</evidence>
<dbReference type="EMBL" id="FQZM01000016">
    <property type="protein sequence ID" value="SHI96916.1"/>
    <property type="molecule type" value="Genomic_DNA"/>
</dbReference>
<gene>
    <name evidence="1" type="ORF">SAMN02745219_01461</name>
</gene>
<dbReference type="Proteomes" id="UP000184529">
    <property type="component" value="Unassembled WGS sequence"/>
</dbReference>
<dbReference type="RefSeq" id="WP_165613211.1">
    <property type="nucleotide sequence ID" value="NZ_FQZM01000016.1"/>
</dbReference>
<reference evidence="2" key="1">
    <citation type="submission" date="2016-11" db="EMBL/GenBank/DDBJ databases">
        <authorList>
            <person name="Varghese N."/>
            <person name="Submissions S."/>
        </authorList>
    </citation>
    <scope>NUCLEOTIDE SEQUENCE [LARGE SCALE GENOMIC DNA]</scope>
    <source>
        <strain evidence="2">DSM 16057</strain>
    </source>
</reference>
<proteinExistence type="predicted"/>
<dbReference type="AlphaFoldDB" id="A0A1M6FGX5"/>
<evidence type="ECO:0000313" key="1">
    <source>
        <dbReference type="EMBL" id="SHI96916.1"/>
    </source>
</evidence>
<sequence length="54" mass="6139">MKFSQLKREHVAKMVDSRAVFKCGEDCLQNGMVSNLKFTGNRLPAREPVPIFTL</sequence>
<name>A0A1M6FGX5_9FIRM</name>